<dbReference type="InterPro" id="IPR028081">
    <property type="entry name" value="Leu-bd"/>
</dbReference>
<dbReference type="eggNOG" id="COG0683">
    <property type="taxonomic scope" value="Bacteria"/>
</dbReference>
<organism evidence="5 6">
    <name type="scientific">Denitrovibrio acetiphilus (strain DSM 12809 / NBRC 114555 / N2460)</name>
    <dbReference type="NCBI Taxonomy" id="522772"/>
    <lineage>
        <taxon>Bacteria</taxon>
        <taxon>Pseudomonadati</taxon>
        <taxon>Deferribacterota</taxon>
        <taxon>Deferribacteres</taxon>
        <taxon>Deferribacterales</taxon>
        <taxon>Geovibrionaceae</taxon>
        <taxon>Denitrovibrio</taxon>
    </lineage>
</organism>
<dbReference type="PaxDb" id="522772-Dacet_2465"/>
<dbReference type="EMBL" id="CP001968">
    <property type="protein sequence ID" value="ADD69225.1"/>
    <property type="molecule type" value="Genomic_DNA"/>
</dbReference>
<dbReference type="OrthoDB" id="9791590at2"/>
<dbReference type="AlphaFoldDB" id="D4H496"/>
<evidence type="ECO:0000256" key="1">
    <source>
        <dbReference type="ARBA" id="ARBA00010062"/>
    </source>
</evidence>
<dbReference type="STRING" id="522772.Dacet_2465"/>
<evidence type="ECO:0000313" key="5">
    <source>
        <dbReference type="EMBL" id="ADD69225.1"/>
    </source>
</evidence>
<accession>D4H496</accession>
<dbReference type="InterPro" id="IPR051010">
    <property type="entry name" value="BCAA_transport"/>
</dbReference>
<dbReference type="PANTHER" id="PTHR30483:SF38">
    <property type="entry name" value="BLR7848 PROTEIN"/>
    <property type="match status" value="1"/>
</dbReference>
<name>D4H496_DENA2</name>
<feature type="signal peptide" evidence="3">
    <location>
        <begin position="1"/>
        <end position="19"/>
    </location>
</feature>
<keyword evidence="6" id="KW-1185">Reference proteome</keyword>
<dbReference type="InParanoid" id="D4H496"/>
<dbReference type="PANTHER" id="PTHR30483">
    <property type="entry name" value="LEUCINE-SPECIFIC-BINDING PROTEIN"/>
    <property type="match status" value="1"/>
</dbReference>
<keyword evidence="2 3" id="KW-0732">Signal</keyword>
<dbReference type="RefSeq" id="WP_013011726.1">
    <property type="nucleotide sequence ID" value="NC_013943.1"/>
</dbReference>
<dbReference type="KEGG" id="dap:Dacet_2465"/>
<proteinExistence type="inferred from homology"/>
<evidence type="ECO:0000313" key="6">
    <source>
        <dbReference type="Proteomes" id="UP000002012"/>
    </source>
</evidence>
<gene>
    <name evidence="5" type="ordered locus">Dacet_2465</name>
</gene>
<feature type="chain" id="PRO_5003057986" evidence="3">
    <location>
        <begin position="20"/>
        <end position="372"/>
    </location>
</feature>
<dbReference type="Proteomes" id="UP000002012">
    <property type="component" value="Chromosome"/>
</dbReference>
<feature type="domain" description="Leucine-binding protein" evidence="4">
    <location>
        <begin position="20"/>
        <end position="352"/>
    </location>
</feature>
<dbReference type="InterPro" id="IPR028082">
    <property type="entry name" value="Peripla_BP_I"/>
</dbReference>
<evidence type="ECO:0000256" key="3">
    <source>
        <dbReference type="SAM" id="SignalP"/>
    </source>
</evidence>
<dbReference type="SUPFAM" id="SSF53822">
    <property type="entry name" value="Periplasmic binding protein-like I"/>
    <property type="match status" value="1"/>
</dbReference>
<dbReference type="Pfam" id="PF13458">
    <property type="entry name" value="Peripla_BP_6"/>
    <property type="match status" value="1"/>
</dbReference>
<dbReference type="CDD" id="cd06333">
    <property type="entry name" value="PBP1_ABC_RPA1789-like"/>
    <property type="match status" value="1"/>
</dbReference>
<sequence length="372" mass="40389" precursor="true">MKKILFIILVSAFAASAYAEIRLGALLSVTGGASFLGDPEKSTLEMLIEQTNAAGGINGEKIKLFIYDTQGREDRAINYINRLAQKDKVLAIIGPSTTGESLAVINRASGFKVPLISCAASARIVTPPNIFVYKTPQSDVHIAERLFSYLADNKMKTLALLSVQNGFGQTGRNAVLTTAEKYGIEIVADEKYMDKDKDVTVQLSKIKDKNADAVLCWAAGGSPAIVARNAAQLGIKNLYMSHGVASPKFIDLAGDAANGIKLAAGRIVVTEKLDETDKYKAILSKYTNDYEQYTGKQVSQFGGYAYDAFTLFKAAYMKSGKNRVKLAQELQNLKNVLSVTGEFNMTETDHNGLSKEAAIMLEIRDGQFIPLK</sequence>
<protein>
    <submittedName>
        <fullName evidence="5">Extracellular ligand-binding receptor</fullName>
    </submittedName>
</protein>
<reference evidence="5 6" key="1">
    <citation type="journal article" date="2010" name="Stand. Genomic Sci.">
        <title>Complete genome sequence of Denitrovibrio acetiphilus type strain (N2460).</title>
        <authorList>
            <person name="Kiss H."/>
            <person name="Lang E."/>
            <person name="Lapidus A."/>
            <person name="Copeland A."/>
            <person name="Nolan M."/>
            <person name="Glavina Del Rio T."/>
            <person name="Chen F."/>
            <person name="Lucas S."/>
            <person name="Tice H."/>
            <person name="Cheng J.F."/>
            <person name="Han C."/>
            <person name="Goodwin L."/>
            <person name="Pitluck S."/>
            <person name="Liolios K."/>
            <person name="Pati A."/>
            <person name="Ivanova N."/>
            <person name="Mavromatis K."/>
            <person name="Chen A."/>
            <person name="Palaniappan K."/>
            <person name="Land M."/>
            <person name="Hauser L."/>
            <person name="Chang Y.J."/>
            <person name="Jeffries C.D."/>
            <person name="Detter J.C."/>
            <person name="Brettin T."/>
            <person name="Spring S."/>
            <person name="Rohde M."/>
            <person name="Goker M."/>
            <person name="Woyke T."/>
            <person name="Bristow J."/>
            <person name="Eisen J.A."/>
            <person name="Markowitz V."/>
            <person name="Hugenholtz P."/>
            <person name="Kyrpides N.C."/>
            <person name="Klenk H.P."/>
        </authorList>
    </citation>
    <scope>NUCLEOTIDE SEQUENCE [LARGE SCALE GENOMIC DNA]</scope>
    <source>
        <strain evidence="6">DSM 12809 / NBRC 114555 / N2460</strain>
    </source>
</reference>
<evidence type="ECO:0000259" key="4">
    <source>
        <dbReference type="Pfam" id="PF13458"/>
    </source>
</evidence>
<dbReference type="Gene3D" id="3.40.50.2300">
    <property type="match status" value="2"/>
</dbReference>
<evidence type="ECO:0000256" key="2">
    <source>
        <dbReference type="ARBA" id="ARBA00022729"/>
    </source>
</evidence>
<keyword evidence="5" id="KW-0675">Receptor</keyword>
<comment type="similarity">
    <text evidence="1">Belongs to the leucine-binding protein family.</text>
</comment>
<dbReference type="HOGENOM" id="CLU_027128_0_1_0"/>